<proteinExistence type="predicted"/>
<dbReference type="InterPro" id="IPR036412">
    <property type="entry name" value="HAD-like_sf"/>
</dbReference>
<organism evidence="1 2">
    <name type="scientific">Streptococcus mitis</name>
    <dbReference type="NCBI Taxonomy" id="28037"/>
    <lineage>
        <taxon>Bacteria</taxon>
        <taxon>Bacillati</taxon>
        <taxon>Bacillota</taxon>
        <taxon>Bacilli</taxon>
        <taxon>Lactobacillales</taxon>
        <taxon>Streptococcaceae</taxon>
        <taxon>Streptococcus</taxon>
        <taxon>Streptococcus mitis group</taxon>
    </lineage>
</organism>
<comment type="caution">
    <text evidence="1">The sequence shown here is derived from an EMBL/GenBank/DDBJ whole genome shotgun (WGS) entry which is preliminary data.</text>
</comment>
<dbReference type="SUPFAM" id="SSF56784">
    <property type="entry name" value="HAD-like"/>
    <property type="match status" value="1"/>
</dbReference>
<name>A0A3R9LK22_STRMT</name>
<dbReference type="EMBL" id="RJPW01000011">
    <property type="protein sequence ID" value="RSJ91233.1"/>
    <property type="molecule type" value="Genomic_DNA"/>
</dbReference>
<evidence type="ECO:0000313" key="2">
    <source>
        <dbReference type="Proteomes" id="UP000271520"/>
    </source>
</evidence>
<protein>
    <recommendedName>
        <fullName evidence="3">Phosphoserine phosphatase</fullName>
    </recommendedName>
</protein>
<sequence>MPDTTFNREKKTDRPVIALCYDFDKTLSPDDMQAQGYIQTVQPEGSDMIGDFWKESNSRAAANNMDKNLAYMYTMKKKARGQIVFTKEKLAEYGSQVALFPGVEDWFKR</sequence>
<evidence type="ECO:0008006" key="3">
    <source>
        <dbReference type="Google" id="ProtNLM"/>
    </source>
</evidence>
<evidence type="ECO:0000313" key="1">
    <source>
        <dbReference type="EMBL" id="RSJ91233.1"/>
    </source>
</evidence>
<reference evidence="1 2" key="1">
    <citation type="submission" date="2018-11" db="EMBL/GenBank/DDBJ databases">
        <title>Species Designations Belie Phenotypic and Genotypic Heterogeneity in Oral Streptococci.</title>
        <authorList>
            <person name="Velsko I."/>
        </authorList>
    </citation>
    <scope>NUCLEOTIDE SEQUENCE [LARGE SCALE GENOMIC DNA]</scope>
    <source>
        <strain evidence="1 2">BCC22</strain>
    </source>
</reference>
<gene>
    <name evidence="1" type="ORF">D8788_07460</name>
</gene>
<dbReference type="Proteomes" id="UP000271520">
    <property type="component" value="Unassembled WGS sequence"/>
</dbReference>
<dbReference type="AlphaFoldDB" id="A0A3R9LK22"/>
<accession>A0A3R9LK22</accession>